<evidence type="ECO:0000313" key="20">
    <source>
        <dbReference type="Proteomes" id="UP001054252"/>
    </source>
</evidence>
<accession>A0AAV5LZ33</accession>
<keyword evidence="10" id="KW-0067">ATP-binding</keyword>
<keyword evidence="13" id="KW-0675">Receptor</keyword>
<comment type="catalytic activity">
    <reaction evidence="15">
        <text>L-seryl-[protein] + ATP = O-phospho-L-seryl-[protein] + ADP + H(+)</text>
        <dbReference type="Rhea" id="RHEA:17989"/>
        <dbReference type="Rhea" id="RHEA-COMP:9863"/>
        <dbReference type="Rhea" id="RHEA-COMP:11604"/>
        <dbReference type="ChEBI" id="CHEBI:15378"/>
        <dbReference type="ChEBI" id="CHEBI:29999"/>
        <dbReference type="ChEBI" id="CHEBI:30616"/>
        <dbReference type="ChEBI" id="CHEBI:83421"/>
        <dbReference type="ChEBI" id="CHEBI:456216"/>
        <dbReference type="EC" id="2.7.11.1"/>
    </reaction>
</comment>
<keyword evidence="12 17" id="KW-0472">Membrane</keyword>
<evidence type="ECO:0000256" key="9">
    <source>
        <dbReference type="ARBA" id="ARBA00022777"/>
    </source>
</evidence>
<evidence type="ECO:0000256" key="10">
    <source>
        <dbReference type="ARBA" id="ARBA00022840"/>
    </source>
</evidence>
<dbReference type="PANTHER" id="PTHR27002:SF804">
    <property type="entry name" value="OS02G0710500 PROTEIN"/>
    <property type="match status" value="1"/>
</dbReference>
<evidence type="ECO:0000256" key="16">
    <source>
        <dbReference type="SAM" id="MobiDB-lite"/>
    </source>
</evidence>
<keyword evidence="7" id="KW-0677">Repeat</keyword>
<keyword evidence="9" id="KW-0418">Kinase</keyword>
<evidence type="ECO:0000256" key="6">
    <source>
        <dbReference type="ARBA" id="ARBA00022729"/>
    </source>
</evidence>
<reference evidence="19 20" key="1">
    <citation type="journal article" date="2021" name="Commun. Biol.">
        <title>The genome of Shorea leprosula (Dipterocarpaceae) highlights the ecological relevance of drought in aseasonal tropical rainforests.</title>
        <authorList>
            <person name="Ng K.K.S."/>
            <person name="Kobayashi M.J."/>
            <person name="Fawcett J.A."/>
            <person name="Hatakeyama M."/>
            <person name="Paape T."/>
            <person name="Ng C.H."/>
            <person name="Ang C.C."/>
            <person name="Tnah L.H."/>
            <person name="Lee C.T."/>
            <person name="Nishiyama T."/>
            <person name="Sese J."/>
            <person name="O'Brien M.J."/>
            <person name="Copetti D."/>
            <person name="Mohd Noor M.I."/>
            <person name="Ong R.C."/>
            <person name="Putra M."/>
            <person name="Sireger I.Z."/>
            <person name="Indrioko S."/>
            <person name="Kosugi Y."/>
            <person name="Izuno A."/>
            <person name="Isagi Y."/>
            <person name="Lee S.L."/>
            <person name="Shimizu K.K."/>
        </authorList>
    </citation>
    <scope>NUCLEOTIDE SEQUENCE [LARGE SCALE GENOMIC DNA]</scope>
    <source>
        <strain evidence="19">214</strain>
    </source>
</reference>
<keyword evidence="11 17" id="KW-1133">Transmembrane helix</keyword>
<feature type="region of interest" description="Disordered" evidence="16">
    <location>
        <begin position="467"/>
        <end position="501"/>
    </location>
</feature>
<dbReference type="AlphaFoldDB" id="A0AAV5LZ33"/>
<keyword evidence="5 17" id="KW-0812">Transmembrane</keyword>
<evidence type="ECO:0000256" key="4">
    <source>
        <dbReference type="ARBA" id="ARBA00022679"/>
    </source>
</evidence>
<dbReference type="InterPro" id="IPR000719">
    <property type="entry name" value="Prot_kinase_dom"/>
</dbReference>
<keyword evidence="4" id="KW-0808">Transferase</keyword>
<evidence type="ECO:0000256" key="8">
    <source>
        <dbReference type="ARBA" id="ARBA00022741"/>
    </source>
</evidence>
<keyword evidence="6" id="KW-0732">Signal</keyword>
<dbReference type="Pfam" id="PF01657">
    <property type="entry name" value="Stress-antifung"/>
    <property type="match status" value="1"/>
</dbReference>
<dbReference type="GO" id="GO:0005886">
    <property type="term" value="C:plasma membrane"/>
    <property type="evidence" value="ECO:0007669"/>
    <property type="project" value="TreeGrafter"/>
</dbReference>
<evidence type="ECO:0000256" key="13">
    <source>
        <dbReference type="ARBA" id="ARBA00023170"/>
    </source>
</evidence>
<evidence type="ECO:0000256" key="1">
    <source>
        <dbReference type="ARBA" id="ARBA00004167"/>
    </source>
</evidence>
<dbReference type="CDD" id="cd23509">
    <property type="entry name" value="Gnk2-like"/>
    <property type="match status" value="1"/>
</dbReference>
<evidence type="ECO:0000256" key="2">
    <source>
        <dbReference type="ARBA" id="ARBA00012513"/>
    </source>
</evidence>
<feature type="transmembrane region" description="Helical" evidence="17">
    <location>
        <begin position="169"/>
        <end position="189"/>
    </location>
</feature>
<evidence type="ECO:0000259" key="18">
    <source>
        <dbReference type="PROSITE" id="PS50011"/>
    </source>
</evidence>
<dbReference type="EC" id="2.7.11.1" evidence="2"/>
<dbReference type="InterPro" id="IPR002902">
    <property type="entry name" value="GNK2"/>
</dbReference>
<evidence type="ECO:0000256" key="3">
    <source>
        <dbReference type="ARBA" id="ARBA00022527"/>
    </source>
</evidence>
<keyword evidence="8" id="KW-0547">Nucleotide-binding</keyword>
<dbReference type="Gene3D" id="1.10.510.10">
    <property type="entry name" value="Transferase(Phosphotransferase) domain 1"/>
    <property type="match status" value="1"/>
</dbReference>
<dbReference type="GO" id="GO:0004674">
    <property type="term" value="F:protein serine/threonine kinase activity"/>
    <property type="evidence" value="ECO:0007669"/>
    <property type="project" value="UniProtKB-KW"/>
</dbReference>
<dbReference type="GO" id="GO:0005524">
    <property type="term" value="F:ATP binding"/>
    <property type="evidence" value="ECO:0007669"/>
    <property type="project" value="UniProtKB-KW"/>
</dbReference>
<gene>
    <name evidence="19" type="ORF">SLEP1_g49740</name>
</gene>
<comment type="caution">
    <text evidence="19">The sequence shown here is derived from an EMBL/GenBank/DDBJ whole genome shotgun (WGS) entry which is preliminary data.</text>
</comment>
<dbReference type="FunFam" id="1.10.510.10:FF:001023">
    <property type="entry name" value="Os07g0541700 protein"/>
    <property type="match status" value="1"/>
</dbReference>
<comment type="subcellular location">
    <subcellularLocation>
        <location evidence="1">Membrane</location>
        <topology evidence="1">Single-pass membrane protein</topology>
    </subcellularLocation>
</comment>
<evidence type="ECO:0000256" key="14">
    <source>
        <dbReference type="ARBA" id="ARBA00047899"/>
    </source>
</evidence>
<dbReference type="PANTHER" id="PTHR27002">
    <property type="entry name" value="RECEPTOR-LIKE SERINE/THREONINE-PROTEIN KINASE SD1-8"/>
    <property type="match status" value="1"/>
</dbReference>
<evidence type="ECO:0000256" key="7">
    <source>
        <dbReference type="ARBA" id="ARBA00022737"/>
    </source>
</evidence>
<evidence type="ECO:0000256" key="5">
    <source>
        <dbReference type="ARBA" id="ARBA00022692"/>
    </source>
</evidence>
<dbReference type="Gene3D" id="3.30.200.20">
    <property type="entry name" value="Phosphorylase Kinase, domain 1"/>
    <property type="match status" value="1"/>
</dbReference>
<keyword evidence="20" id="KW-1185">Reference proteome</keyword>
<dbReference type="InterPro" id="IPR001245">
    <property type="entry name" value="Ser-Thr/Tyr_kinase_cat_dom"/>
</dbReference>
<protein>
    <recommendedName>
        <fullName evidence="2">non-specific serine/threonine protein kinase</fullName>
        <ecNumber evidence="2">2.7.11.1</ecNumber>
    </recommendedName>
</protein>
<dbReference type="Gene3D" id="3.30.430.20">
    <property type="entry name" value="Gnk2 domain, C-X8-C-X2-C motif"/>
    <property type="match status" value="1"/>
</dbReference>
<feature type="compositionally biased region" description="Low complexity" evidence="16">
    <location>
        <begin position="479"/>
        <end position="489"/>
    </location>
</feature>
<dbReference type="InterPro" id="IPR038408">
    <property type="entry name" value="GNK2_sf"/>
</dbReference>
<dbReference type="Proteomes" id="UP001054252">
    <property type="component" value="Unassembled WGS sequence"/>
</dbReference>
<dbReference type="EMBL" id="BPVZ01000157">
    <property type="protein sequence ID" value="GKV42329.1"/>
    <property type="molecule type" value="Genomic_DNA"/>
</dbReference>
<evidence type="ECO:0000256" key="12">
    <source>
        <dbReference type="ARBA" id="ARBA00023136"/>
    </source>
</evidence>
<sequence length="501" mass="54939">MEVLSFKSSQHTFYNDSFKGIYGLFLCRGDVDSSTCQNCINDATIDLPKIALLLIEVESSDSYVYMRNLEHNTSSEDDSAVLDLLNEAIERAQNSPELYGTRKGVVPRVGRVALLNPSCLARFEEYAFYLAAPQPAPAAPQPAPAAPQLVPAVPGLMPNRGNGVKKTKVVIISVSSLAAALAFILAGFLCFSFCRKGLKGINEAEEEHSEEVHCFRLAEMQGATNDFSDANKLGGGFGPVYKGKMHNGKEVAVKRLSMTSSQVKKDEKLLVYEYMANTSLDVFLFDSKKCKLLDWETRANIINGTAKGLQYLHEDLRLKIIHRYLKASNILLDDEMNPKISDFGIARNFRVKKMEANTDIIIGTCGYIAPEYAQEGVISIKSDLYSFGILMLEIISGKKNRGLSASDCRQSLITYAWMLRSEGKADDSAHRPTMSLVVIMLGSNSVNLPQPSTASYSAARLIAMSDHSSSSGGKEGSHISDQSSTTTTTKLTNEAAMKWQQ</sequence>
<evidence type="ECO:0000313" key="19">
    <source>
        <dbReference type="EMBL" id="GKV42329.1"/>
    </source>
</evidence>
<dbReference type="InterPro" id="IPR011009">
    <property type="entry name" value="Kinase-like_dom_sf"/>
</dbReference>
<evidence type="ECO:0000256" key="11">
    <source>
        <dbReference type="ARBA" id="ARBA00022989"/>
    </source>
</evidence>
<evidence type="ECO:0000256" key="15">
    <source>
        <dbReference type="ARBA" id="ARBA00048679"/>
    </source>
</evidence>
<proteinExistence type="predicted"/>
<evidence type="ECO:0000256" key="17">
    <source>
        <dbReference type="SAM" id="Phobius"/>
    </source>
</evidence>
<name>A0AAV5LZ33_9ROSI</name>
<feature type="domain" description="Protein kinase" evidence="18">
    <location>
        <begin position="154"/>
        <end position="501"/>
    </location>
</feature>
<dbReference type="SUPFAM" id="SSF56112">
    <property type="entry name" value="Protein kinase-like (PK-like)"/>
    <property type="match status" value="1"/>
</dbReference>
<dbReference type="Pfam" id="PF07714">
    <property type="entry name" value="PK_Tyr_Ser-Thr"/>
    <property type="match status" value="1"/>
</dbReference>
<organism evidence="19 20">
    <name type="scientific">Rubroshorea leprosula</name>
    <dbReference type="NCBI Taxonomy" id="152421"/>
    <lineage>
        <taxon>Eukaryota</taxon>
        <taxon>Viridiplantae</taxon>
        <taxon>Streptophyta</taxon>
        <taxon>Embryophyta</taxon>
        <taxon>Tracheophyta</taxon>
        <taxon>Spermatophyta</taxon>
        <taxon>Magnoliopsida</taxon>
        <taxon>eudicotyledons</taxon>
        <taxon>Gunneridae</taxon>
        <taxon>Pentapetalae</taxon>
        <taxon>rosids</taxon>
        <taxon>malvids</taxon>
        <taxon>Malvales</taxon>
        <taxon>Dipterocarpaceae</taxon>
        <taxon>Rubroshorea</taxon>
    </lineage>
</organism>
<dbReference type="PROSITE" id="PS50011">
    <property type="entry name" value="PROTEIN_KINASE_DOM"/>
    <property type="match status" value="1"/>
</dbReference>
<comment type="catalytic activity">
    <reaction evidence="14">
        <text>L-threonyl-[protein] + ATP = O-phospho-L-threonyl-[protein] + ADP + H(+)</text>
        <dbReference type="Rhea" id="RHEA:46608"/>
        <dbReference type="Rhea" id="RHEA-COMP:11060"/>
        <dbReference type="Rhea" id="RHEA-COMP:11605"/>
        <dbReference type="ChEBI" id="CHEBI:15378"/>
        <dbReference type="ChEBI" id="CHEBI:30013"/>
        <dbReference type="ChEBI" id="CHEBI:30616"/>
        <dbReference type="ChEBI" id="CHEBI:61977"/>
        <dbReference type="ChEBI" id="CHEBI:456216"/>
        <dbReference type="EC" id="2.7.11.1"/>
    </reaction>
</comment>
<keyword evidence="3" id="KW-0723">Serine/threonine-protein kinase</keyword>